<reference evidence="1 2" key="1">
    <citation type="submission" date="2018-11" db="EMBL/GenBank/DDBJ databases">
        <title>Draft genome of Simplicispira Flexivirga sp. BO-16.</title>
        <authorList>
            <person name="Im W.T."/>
        </authorList>
    </citation>
    <scope>NUCLEOTIDE SEQUENCE [LARGE SCALE GENOMIC DNA]</scope>
    <source>
        <strain evidence="1 2">BO-16</strain>
    </source>
</reference>
<proteinExistence type="predicted"/>
<protein>
    <submittedName>
        <fullName evidence="1">Uncharacterized protein</fullName>
    </submittedName>
</protein>
<gene>
    <name evidence="1" type="ORF">EFY87_06400</name>
</gene>
<dbReference type="Proteomes" id="UP000271678">
    <property type="component" value="Unassembled WGS sequence"/>
</dbReference>
<dbReference type="EMBL" id="RJJQ01000004">
    <property type="protein sequence ID" value="RNI23895.1"/>
    <property type="molecule type" value="Genomic_DNA"/>
</dbReference>
<accession>A0A3M9MFC4</accession>
<name>A0A3M9MFC4_9MICO</name>
<keyword evidence="2" id="KW-1185">Reference proteome</keyword>
<evidence type="ECO:0000313" key="1">
    <source>
        <dbReference type="EMBL" id="RNI23895.1"/>
    </source>
</evidence>
<organism evidence="1 2">
    <name type="scientific">Flexivirga caeni</name>
    <dbReference type="NCBI Taxonomy" id="2294115"/>
    <lineage>
        <taxon>Bacteria</taxon>
        <taxon>Bacillati</taxon>
        <taxon>Actinomycetota</taxon>
        <taxon>Actinomycetes</taxon>
        <taxon>Micrococcales</taxon>
        <taxon>Dermacoccaceae</taxon>
        <taxon>Flexivirga</taxon>
    </lineage>
</organism>
<evidence type="ECO:0000313" key="2">
    <source>
        <dbReference type="Proteomes" id="UP000271678"/>
    </source>
</evidence>
<comment type="caution">
    <text evidence="1">The sequence shown here is derived from an EMBL/GenBank/DDBJ whole genome shotgun (WGS) entry which is preliminary data.</text>
</comment>
<dbReference type="AlphaFoldDB" id="A0A3M9MFC4"/>
<sequence length="83" mass="9596">MRCFDLHTFLQPAFETPTTVTEVPDPFDRVQAYGDRDTTLALAQERDDRGISLRTVELARWDRHGNIRVEVMQVPPRPATHPH</sequence>